<comment type="subcellular location">
    <subcellularLocation>
        <location evidence="1">Membrane</location>
    </subcellularLocation>
</comment>
<organism evidence="6 7">
    <name type="scientific">Leptospira ryugenii</name>
    <dbReference type="NCBI Taxonomy" id="1917863"/>
    <lineage>
        <taxon>Bacteria</taxon>
        <taxon>Pseudomonadati</taxon>
        <taxon>Spirochaetota</taxon>
        <taxon>Spirochaetia</taxon>
        <taxon>Leptospirales</taxon>
        <taxon>Leptospiraceae</taxon>
        <taxon>Leptospira</taxon>
    </lineage>
</organism>
<feature type="signal peptide" evidence="3">
    <location>
        <begin position="1"/>
        <end position="18"/>
    </location>
</feature>
<dbReference type="Pfam" id="PF01103">
    <property type="entry name" value="Omp85"/>
    <property type="match status" value="1"/>
</dbReference>
<evidence type="ECO:0000313" key="7">
    <source>
        <dbReference type="Proteomes" id="UP000245133"/>
    </source>
</evidence>
<dbReference type="GO" id="GO:0019867">
    <property type="term" value="C:outer membrane"/>
    <property type="evidence" value="ECO:0007669"/>
    <property type="project" value="InterPro"/>
</dbReference>
<evidence type="ECO:0000256" key="2">
    <source>
        <dbReference type="ARBA" id="ARBA00023136"/>
    </source>
</evidence>
<name>A0A2P2E4Y9_9LEPT</name>
<keyword evidence="7" id="KW-1185">Reference proteome</keyword>
<dbReference type="Pfam" id="PF19412">
    <property type="entry name" value="DUF5982"/>
    <property type="match status" value="1"/>
</dbReference>
<dbReference type="GO" id="GO:0008320">
    <property type="term" value="F:protein transmembrane transporter activity"/>
    <property type="evidence" value="ECO:0007669"/>
    <property type="project" value="TreeGrafter"/>
</dbReference>
<keyword evidence="3" id="KW-0732">Signal</keyword>
<evidence type="ECO:0000256" key="3">
    <source>
        <dbReference type="SAM" id="SignalP"/>
    </source>
</evidence>
<evidence type="ECO:0000259" key="5">
    <source>
        <dbReference type="Pfam" id="PF19412"/>
    </source>
</evidence>
<dbReference type="Proteomes" id="UP000245133">
    <property type="component" value="Unassembled WGS sequence"/>
</dbReference>
<feature type="domain" description="Bacterial surface antigen (D15)" evidence="4">
    <location>
        <begin position="218"/>
        <end position="445"/>
    </location>
</feature>
<accession>A0A2P2E4Y9</accession>
<dbReference type="NCBIfam" id="NF047779">
    <property type="entry name" value="Omp85_fam"/>
    <property type="match status" value="1"/>
</dbReference>
<dbReference type="GO" id="GO:0098046">
    <property type="term" value="C:type V protein secretion system complex"/>
    <property type="evidence" value="ECO:0007669"/>
    <property type="project" value="TreeGrafter"/>
</dbReference>
<dbReference type="InterPro" id="IPR046024">
    <property type="entry name" value="DUF5982"/>
</dbReference>
<evidence type="ECO:0000313" key="6">
    <source>
        <dbReference type="EMBL" id="GBF51939.1"/>
    </source>
</evidence>
<dbReference type="EMBL" id="BFBB01000009">
    <property type="protein sequence ID" value="GBF51939.1"/>
    <property type="molecule type" value="Genomic_DNA"/>
</dbReference>
<proteinExistence type="predicted"/>
<evidence type="ECO:0000256" key="1">
    <source>
        <dbReference type="ARBA" id="ARBA00004370"/>
    </source>
</evidence>
<dbReference type="AlphaFoldDB" id="A0A2P2E4Y9"/>
<feature type="chain" id="PRO_5015153888" evidence="3">
    <location>
        <begin position="19"/>
        <end position="469"/>
    </location>
</feature>
<dbReference type="Gene3D" id="2.40.160.50">
    <property type="entry name" value="membrane protein fhac: a member of the omp85/tpsb transporter family"/>
    <property type="match status" value="1"/>
</dbReference>
<evidence type="ECO:0000259" key="4">
    <source>
        <dbReference type="Pfam" id="PF01103"/>
    </source>
</evidence>
<dbReference type="RefSeq" id="WP_108978326.1">
    <property type="nucleotide sequence ID" value="NZ_BFBB01000009.1"/>
</dbReference>
<protein>
    <submittedName>
        <fullName evidence="6">OMA87-related protein</fullName>
    </submittedName>
</protein>
<comment type="caution">
    <text evidence="6">The sequence shown here is derived from an EMBL/GenBank/DDBJ whole genome shotgun (WGS) entry which is preliminary data.</text>
</comment>
<dbReference type="PANTHER" id="PTHR34597">
    <property type="entry name" value="SLR1661 PROTEIN"/>
    <property type="match status" value="1"/>
</dbReference>
<gene>
    <name evidence="6" type="ORF">LPTSP4_34770</name>
</gene>
<feature type="domain" description="DUF5982" evidence="5">
    <location>
        <begin position="26"/>
        <end position="89"/>
    </location>
</feature>
<dbReference type="InterPro" id="IPR051544">
    <property type="entry name" value="TPS_OM_transporter"/>
</dbReference>
<dbReference type="InterPro" id="IPR000184">
    <property type="entry name" value="Bac_surfAg_D15"/>
</dbReference>
<dbReference type="GO" id="GO:0046819">
    <property type="term" value="P:protein secretion by the type V secretion system"/>
    <property type="evidence" value="ECO:0007669"/>
    <property type="project" value="TreeGrafter"/>
</dbReference>
<reference evidence="6 7" key="1">
    <citation type="submission" date="2018-02" db="EMBL/GenBank/DDBJ databases">
        <title>Novel Leptospira species isolated from soil and water in Japan.</title>
        <authorList>
            <person name="Nakao R."/>
            <person name="Masuzawa T."/>
        </authorList>
    </citation>
    <scope>NUCLEOTIDE SEQUENCE [LARGE SCALE GENOMIC DNA]</scope>
    <source>
        <strain evidence="6 7">YH101</strain>
    </source>
</reference>
<keyword evidence="2" id="KW-0472">Membrane</keyword>
<dbReference type="OrthoDB" id="9771071at2"/>
<sequence length="469" mass="54292">MIAKVSVCLLLAVSTVLAEDKSKQSLPSWIGEFKKLDAQELEQKKEGWYFTGLPQVGSDAVTGTGAGALVNIFNNGSKDSPSFSYVPYEHLITIGVYETNRSTKQYFVEWDAPFFLDTPFRLKTLFGHDASLYNQYFGIGKESLKPLSYQDRNQVDSLIRRNATFSEFETANSYYANRGPGKEFVSTQNYHNYQFETTYAQFFIDKTIFQTFRIWSGTEFSKNVVRRFDGHWTEARDPLTNVKIPVVEDRTKLTEDANAGKILGENGGTLNYLRGGIAYDTRDYEPDPDSGWLIEYNINKAVPLIGSDFAYTRHLFQIQNFWQPFPKLFEELVIAQRALFTKITGEVPFFEYRYLYSIDGPMSAVGGYNSLRGYRLERFYGPVMGFYNWELRWRFGTVSFWDSTFQFSLVPFYEVANVWDRTKEIQMKEFKHSRGLGIRIVWDQATVIALDWARSREDSLFYLDMGHSF</sequence>
<dbReference type="PANTHER" id="PTHR34597:SF3">
    <property type="entry name" value="OUTER MEMBRANE TRANSPORTER CDIB"/>
    <property type="match status" value="1"/>
</dbReference>